<evidence type="ECO:0000313" key="1">
    <source>
        <dbReference type="EMBL" id="KAF2179708.1"/>
    </source>
</evidence>
<gene>
    <name evidence="1" type="ORF">K469DRAFT_693825</name>
</gene>
<dbReference type="SUPFAM" id="SSF48225">
    <property type="entry name" value="Seven-hairpin glycosidases"/>
    <property type="match status" value="1"/>
</dbReference>
<protein>
    <submittedName>
        <fullName evidence="1">Glycoside hydrolase family 47 protein</fullName>
    </submittedName>
</protein>
<dbReference type="GO" id="GO:0016020">
    <property type="term" value="C:membrane"/>
    <property type="evidence" value="ECO:0007669"/>
    <property type="project" value="InterPro"/>
</dbReference>
<dbReference type="InterPro" id="IPR012341">
    <property type="entry name" value="6hp_glycosidase-like_sf"/>
</dbReference>
<reference evidence="1" key="1">
    <citation type="journal article" date="2020" name="Stud. Mycol.">
        <title>101 Dothideomycetes genomes: a test case for predicting lifestyles and emergence of pathogens.</title>
        <authorList>
            <person name="Haridas S."/>
            <person name="Albert R."/>
            <person name="Binder M."/>
            <person name="Bloem J."/>
            <person name="Labutti K."/>
            <person name="Salamov A."/>
            <person name="Andreopoulos B."/>
            <person name="Baker S."/>
            <person name="Barry K."/>
            <person name="Bills G."/>
            <person name="Bluhm B."/>
            <person name="Cannon C."/>
            <person name="Castanera R."/>
            <person name="Culley D."/>
            <person name="Daum C."/>
            <person name="Ezra D."/>
            <person name="Gonzalez J."/>
            <person name="Henrissat B."/>
            <person name="Kuo A."/>
            <person name="Liang C."/>
            <person name="Lipzen A."/>
            <person name="Lutzoni F."/>
            <person name="Magnuson J."/>
            <person name="Mondo S."/>
            <person name="Nolan M."/>
            <person name="Ohm R."/>
            <person name="Pangilinan J."/>
            <person name="Park H.-J."/>
            <person name="Ramirez L."/>
            <person name="Alfaro M."/>
            <person name="Sun H."/>
            <person name="Tritt A."/>
            <person name="Yoshinaga Y."/>
            <person name="Zwiers L.-H."/>
            <person name="Turgeon B."/>
            <person name="Goodwin S."/>
            <person name="Spatafora J."/>
            <person name="Crous P."/>
            <person name="Grigoriev I."/>
        </authorList>
    </citation>
    <scope>NUCLEOTIDE SEQUENCE</scope>
    <source>
        <strain evidence="1">CBS 207.26</strain>
    </source>
</reference>
<dbReference type="Gene3D" id="1.50.10.10">
    <property type="match status" value="1"/>
</dbReference>
<accession>A0A6A6DMV1</accession>
<dbReference type="EMBL" id="ML994663">
    <property type="protein sequence ID" value="KAF2179708.1"/>
    <property type="molecule type" value="Genomic_DNA"/>
</dbReference>
<dbReference type="GO" id="GO:0005509">
    <property type="term" value="F:calcium ion binding"/>
    <property type="evidence" value="ECO:0007669"/>
    <property type="project" value="InterPro"/>
</dbReference>
<dbReference type="InterPro" id="IPR036026">
    <property type="entry name" value="Seven-hairpin_glycosidases"/>
</dbReference>
<dbReference type="GO" id="GO:0005975">
    <property type="term" value="P:carbohydrate metabolic process"/>
    <property type="evidence" value="ECO:0007669"/>
    <property type="project" value="InterPro"/>
</dbReference>
<proteinExistence type="predicted"/>
<name>A0A6A6DMV1_9PEZI</name>
<dbReference type="GO" id="GO:0004571">
    <property type="term" value="F:mannosyl-oligosaccharide 1,2-alpha-mannosidase activity"/>
    <property type="evidence" value="ECO:0007669"/>
    <property type="project" value="InterPro"/>
</dbReference>
<keyword evidence="1" id="KW-0378">Hydrolase</keyword>
<dbReference type="Proteomes" id="UP000800200">
    <property type="component" value="Unassembled WGS sequence"/>
</dbReference>
<organism evidence="1 2">
    <name type="scientific">Zopfia rhizophila CBS 207.26</name>
    <dbReference type="NCBI Taxonomy" id="1314779"/>
    <lineage>
        <taxon>Eukaryota</taxon>
        <taxon>Fungi</taxon>
        <taxon>Dikarya</taxon>
        <taxon>Ascomycota</taxon>
        <taxon>Pezizomycotina</taxon>
        <taxon>Dothideomycetes</taxon>
        <taxon>Dothideomycetes incertae sedis</taxon>
        <taxon>Zopfiaceae</taxon>
        <taxon>Zopfia</taxon>
    </lineage>
</organism>
<sequence>MEKQQAILIHPRRPPAPAPYPGLTNSIIHRVCFIPIFTSTLLLGPLYDSVNHLTLHSFTKFLSSTVKYFESHSTTRPELTFLSRLFHLQHIEVDGESVCAMAGVLIPGGTVLANEEAAELGTRFLRTCNYGRNSTRAKLTTARIYWSEDTIPSSTNWGNKTVGGERLEDLIFSYDTGAGWNPRVLG</sequence>
<dbReference type="AlphaFoldDB" id="A0A6A6DMV1"/>
<evidence type="ECO:0000313" key="2">
    <source>
        <dbReference type="Proteomes" id="UP000800200"/>
    </source>
</evidence>
<keyword evidence="2" id="KW-1185">Reference proteome</keyword>